<dbReference type="InterPro" id="IPR036955">
    <property type="entry name" value="AP2/ERF_dom_sf"/>
</dbReference>
<organism evidence="8 9">
    <name type="scientific">Micromonas commoda (strain RCC299 / NOUM17 / CCMP2709)</name>
    <name type="common">Picoplanktonic green alga</name>
    <dbReference type="NCBI Taxonomy" id="296587"/>
    <lineage>
        <taxon>Eukaryota</taxon>
        <taxon>Viridiplantae</taxon>
        <taxon>Chlorophyta</taxon>
        <taxon>Mamiellophyceae</taxon>
        <taxon>Mamiellales</taxon>
        <taxon>Mamiellaceae</taxon>
        <taxon>Micromonas</taxon>
    </lineage>
</organism>
<gene>
    <name evidence="8" type="ORF">MICPUN_90161</name>
</gene>
<dbReference type="SUPFAM" id="SSF54171">
    <property type="entry name" value="DNA-binding domain"/>
    <property type="match status" value="2"/>
</dbReference>
<keyword evidence="9" id="KW-1185">Reference proteome</keyword>
<dbReference type="EMBL" id="CP001323">
    <property type="protein sequence ID" value="ACO60636.1"/>
    <property type="molecule type" value="Genomic_DNA"/>
</dbReference>
<evidence type="ECO:0000256" key="4">
    <source>
        <dbReference type="ARBA" id="ARBA00023163"/>
    </source>
</evidence>
<dbReference type="GO" id="GO:0005634">
    <property type="term" value="C:nucleus"/>
    <property type="evidence" value="ECO:0007669"/>
    <property type="project" value="UniProtKB-SubCell"/>
</dbReference>
<keyword evidence="4" id="KW-0804">Transcription</keyword>
<dbReference type="SMART" id="SM00380">
    <property type="entry name" value="AP2"/>
    <property type="match status" value="2"/>
</dbReference>
<feature type="region of interest" description="Disordered" evidence="6">
    <location>
        <begin position="187"/>
        <end position="285"/>
    </location>
</feature>
<accession>C1DZE4</accession>
<evidence type="ECO:0000256" key="1">
    <source>
        <dbReference type="ARBA" id="ARBA00004123"/>
    </source>
</evidence>
<dbReference type="GO" id="GO:0003700">
    <property type="term" value="F:DNA-binding transcription factor activity"/>
    <property type="evidence" value="ECO:0007669"/>
    <property type="project" value="InterPro"/>
</dbReference>
<evidence type="ECO:0000313" key="8">
    <source>
        <dbReference type="EMBL" id="ACO60636.1"/>
    </source>
</evidence>
<proteinExistence type="predicted"/>
<evidence type="ECO:0000259" key="7">
    <source>
        <dbReference type="PROSITE" id="PS51032"/>
    </source>
</evidence>
<feature type="domain" description="AP2/ERF" evidence="7">
    <location>
        <begin position="7"/>
        <end position="63"/>
    </location>
</feature>
<sequence length="352" mass="37553">MPPKSSKFRGVTLFRPTKKWRAQISAGGKTTSLGDHDTEEEAARAFDRAAINKAGPVAATNYPITDYAKEMEALQKVSVSELVATLRAKARRHGTQTSQYRGVSLLKQTGKWHGQINVGGKQLHLGFFATEELAARAYDRAAIHKASTEGGVIVTNLDISEYAHEIEKLQRMTRKELLSMIADEKKQQQNLANSVQKDDSDGSNGGSGSGSGTDAPAASRRSGKLYRSNRSNRSSASQLTHVGSMPSVRDGSNSPTNQEGGGSHEAPDTSSGEKSGFDAVKLPPARLAAQEEISKKSPQPTAVAAGLARIEGKVGNKRAIEEAIMPPPSPRSKHRRTKMAPSRAPVSGGFAA</sequence>
<dbReference type="Pfam" id="PF00847">
    <property type="entry name" value="AP2"/>
    <property type="match status" value="1"/>
</dbReference>
<dbReference type="AlphaFoldDB" id="C1DZE4"/>
<feature type="compositionally biased region" description="Low complexity" evidence="6">
    <location>
        <begin position="228"/>
        <end position="237"/>
    </location>
</feature>
<evidence type="ECO:0000256" key="6">
    <source>
        <dbReference type="SAM" id="MobiDB-lite"/>
    </source>
</evidence>
<keyword evidence="5" id="KW-0539">Nucleus</keyword>
<dbReference type="Proteomes" id="UP000002009">
    <property type="component" value="Chromosome 2"/>
</dbReference>
<dbReference type="STRING" id="296587.C1DZE4"/>
<evidence type="ECO:0000313" key="9">
    <source>
        <dbReference type="Proteomes" id="UP000002009"/>
    </source>
</evidence>
<name>C1DZE4_MICCC</name>
<evidence type="ECO:0000256" key="3">
    <source>
        <dbReference type="ARBA" id="ARBA00023125"/>
    </source>
</evidence>
<dbReference type="GO" id="GO:0003677">
    <property type="term" value="F:DNA binding"/>
    <property type="evidence" value="ECO:0007669"/>
    <property type="project" value="UniProtKB-KW"/>
</dbReference>
<dbReference type="eggNOG" id="ENOG502R8FN">
    <property type="taxonomic scope" value="Eukaryota"/>
</dbReference>
<dbReference type="CDD" id="cd00018">
    <property type="entry name" value="AP2"/>
    <property type="match status" value="1"/>
</dbReference>
<dbReference type="OrthoDB" id="568096at2759"/>
<keyword evidence="3" id="KW-0238">DNA-binding</keyword>
<evidence type="ECO:0000256" key="5">
    <source>
        <dbReference type="ARBA" id="ARBA00023242"/>
    </source>
</evidence>
<feature type="domain" description="AP2/ERF" evidence="7">
    <location>
        <begin position="99"/>
        <end position="158"/>
    </location>
</feature>
<protein>
    <recommendedName>
        <fullName evidence="7">AP2/ERF domain-containing protein</fullName>
    </recommendedName>
</protein>
<comment type="subcellular location">
    <subcellularLocation>
        <location evidence="1">Nucleus</location>
    </subcellularLocation>
</comment>
<keyword evidence="2" id="KW-0805">Transcription regulation</keyword>
<dbReference type="InterPro" id="IPR016177">
    <property type="entry name" value="DNA-bd_dom_sf"/>
</dbReference>
<dbReference type="InParanoid" id="C1DZE4"/>
<dbReference type="PANTHER" id="PTHR32467:SF90">
    <property type="entry name" value="AP2-LIKE ETHYLENE-RESPONSIVE TRANSCRIPTION FACTOR AIL1"/>
    <property type="match status" value="1"/>
</dbReference>
<dbReference type="PANTHER" id="PTHR32467">
    <property type="entry name" value="AP2-LIKE ETHYLENE-RESPONSIVE TRANSCRIPTION FACTOR"/>
    <property type="match status" value="1"/>
</dbReference>
<dbReference type="KEGG" id="mis:MICPUN_90161"/>
<evidence type="ECO:0000256" key="2">
    <source>
        <dbReference type="ARBA" id="ARBA00023015"/>
    </source>
</evidence>
<feature type="region of interest" description="Disordered" evidence="6">
    <location>
        <begin position="318"/>
        <end position="352"/>
    </location>
</feature>
<dbReference type="GeneID" id="8240573"/>
<dbReference type="Gene3D" id="3.30.730.10">
    <property type="entry name" value="AP2/ERF domain"/>
    <property type="match status" value="2"/>
</dbReference>
<reference evidence="8 9" key="1">
    <citation type="journal article" date="2009" name="Science">
        <title>Green evolution and dynamic adaptations revealed by genomes of the marine picoeukaryotes Micromonas.</title>
        <authorList>
            <person name="Worden A.Z."/>
            <person name="Lee J.H."/>
            <person name="Mock T."/>
            <person name="Rouze P."/>
            <person name="Simmons M.P."/>
            <person name="Aerts A.L."/>
            <person name="Allen A.E."/>
            <person name="Cuvelier M.L."/>
            <person name="Derelle E."/>
            <person name="Everett M.V."/>
            <person name="Foulon E."/>
            <person name="Grimwood J."/>
            <person name="Gundlach H."/>
            <person name="Henrissat B."/>
            <person name="Napoli C."/>
            <person name="McDonald S.M."/>
            <person name="Parker M.S."/>
            <person name="Rombauts S."/>
            <person name="Salamov A."/>
            <person name="Von Dassow P."/>
            <person name="Badger J.H."/>
            <person name="Coutinho P.M."/>
            <person name="Demir E."/>
            <person name="Dubchak I."/>
            <person name="Gentemann C."/>
            <person name="Eikrem W."/>
            <person name="Gready J.E."/>
            <person name="John U."/>
            <person name="Lanier W."/>
            <person name="Lindquist E.A."/>
            <person name="Lucas S."/>
            <person name="Mayer K.F."/>
            <person name="Moreau H."/>
            <person name="Not F."/>
            <person name="Otillar R."/>
            <person name="Panaud O."/>
            <person name="Pangilinan J."/>
            <person name="Paulsen I."/>
            <person name="Piegu B."/>
            <person name="Poliakov A."/>
            <person name="Robbens S."/>
            <person name="Schmutz J."/>
            <person name="Toulza E."/>
            <person name="Wyss T."/>
            <person name="Zelensky A."/>
            <person name="Zhou K."/>
            <person name="Armbrust E.V."/>
            <person name="Bhattacharya D."/>
            <person name="Goodenough U.W."/>
            <person name="Van de Peer Y."/>
            <person name="Grigoriev I.V."/>
        </authorList>
    </citation>
    <scope>NUCLEOTIDE SEQUENCE [LARGE SCALE GENOMIC DNA]</scope>
    <source>
        <strain evidence="9">RCC299 / NOUM17</strain>
    </source>
</reference>
<dbReference type="InterPro" id="IPR001471">
    <property type="entry name" value="AP2/ERF_dom"/>
</dbReference>
<dbReference type="RefSeq" id="XP_002499377.1">
    <property type="nucleotide sequence ID" value="XM_002499332.1"/>
</dbReference>
<dbReference type="PROSITE" id="PS51032">
    <property type="entry name" value="AP2_ERF"/>
    <property type="match status" value="2"/>
</dbReference>